<dbReference type="InterPro" id="IPR004642">
    <property type="entry name" value="Ser_deHydtase_asu"/>
</dbReference>
<comment type="caution">
    <text evidence="13">The sequence shown here is derived from an EMBL/GenBank/DDBJ whole genome shotgun (WGS) entry which is preliminary data.</text>
</comment>
<comment type="catalytic activity">
    <reaction evidence="10 11">
        <text>L-serine = pyruvate + NH4(+)</text>
        <dbReference type="Rhea" id="RHEA:19169"/>
        <dbReference type="ChEBI" id="CHEBI:15361"/>
        <dbReference type="ChEBI" id="CHEBI:28938"/>
        <dbReference type="ChEBI" id="CHEBI:33384"/>
        <dbReference type="EC" id="4.3.1.17"/>
    </reaction>
</comment>
<evidence type="ECO:0000256" key="1">
    <source>
        <dbReference type="ARBA" id="ARBA00001966"/>
    </source>
</evidence>
<dbReference type="Proteomes" id="UP000238415">
    <property type="component" value="Unassembled WGS sequence"/>
</dbReference>
<dbReference type="GO" id="GO:0051539">
    <property type="term" value="F:4 iron, 4 sulfur cluster binding"/>
    <property type="evidence" value="ECO:0007669"/>
    <property type="project" value="UniProtKB-UniRule"/>
</dbReference>
<comment type="similarity">
    <text evidence="3 11">Belongs to the iron-sulfur dependent L-serine dehydratase family.</text>
</comment>
<comment type="pathway">
    <text evidence="2">Carbohydrate biosynthesis; gluconeogenesis.</text>
</comment>
<evidence type="ECO:0000256" key="8">
    <source>
        <dbReference type="ARBA" id="ARBA00023014"/>
    </source>
</evidence>
<dbReference type="PANTHER" id="PTHR30182:SF1">
    <property type="entry name" value="L-SERINE DEHYDRATASE 1"/>
    <property type="match status" value="1"/>
</dbReference>
<dbReference type="GO" id="GO:0006094">
    <property type="term" value="P:gluconeogenesis"/>
    <property type="evidence" value="ECO:0007669"/>
    <property type="project" value="UniProtKB-KW"/>
</dbReference>
<evidence type="ECO:0000256" key="5">
    <source>
        <dbReference type="ARBA" id="ARBA00022485"/>
    </source>
</evidence>
<dbReference type="Pfam" id="PF03313">
    <property type="entry name" value="SDH_alpha"/>
    <property type="match status" value="1"/>
</dbReference>
<keyword evidence="7 11" id="KW-0408">Iron</keyword>
<dbReference type="PANTHER" id="PTHR30182">
    <property type="entry name" value="L-SERINE DEHYDRATASE"/>
    <property type="match status" value="1"/>
</dbReference>
<keyword evidence="8 11" id="KW-0411">Iron-sulfur</keyword>
<dbReference type="NCBIfam" id="TIGR00718">
    <property type="entry name" value="sda_alpha"/>
    <property type="match status" value="1"/>
</dbReference>
<evidence type="ECO:0000256" key="4">
    <source>
        <dbReference type="ARBA" id="ARBA00022432"/>
    </source>
</evidence>
<evidence type="ECO:0000256" key="3">
    <source>
        <dbReference type="ARBA" id="ARBA00008636"/>
    </source>
</evidence>
<dbReference type="EC" id="4.3.1.17" evidence="11"/>
<keyword evidence="9 11" id="KW-0456">Lyase</keyword>
<evidence type="ECO:0000313" key="13">
    <source>
        <dbReference type="EMBL" id="PRR73295.1"/>
    </source>
</evidence>
<evidence type="ECO:0000256" key="10">
    <source>
        <dbReference type="ARBA" id="ARBA00049406"/>
    </source>
</evidence>
<dbReference type="GO" id="GO:0046872">
    <property type="term" value="F:metal ion binding"/>
    <property type="evidence" value="ECO:0007669"/>
    <property type="project" value="UniProtKB-KW"/>
</dbReference>
<keyword evidence="6 11" id="KW-0479">Metal-binding</keyword>
<accession>A0A2T0ASY3</accession>
<evidence type="ECO:0000259" key="12">
    <source>
        <dbReference type="Pfam" id="PF03313"/>
    </source>
</evidence>
<evidence type="ECO:0000256" key="6">
    <source>
        <dbReference type="ARBA" id="ARBA00022723"/>
    </source>
</evidence>
<sequence length="303" mass="30741">MTRYSFRNMAELLALAGNEGLSLAETVIRYQMEAEGKTRDEVRAKMAGRLKIMRSAAQKGLTEDVRSQSGLVGGGGKLLEEWRRSGRGLSGTVTGRAIAIATAVAEVNAAMGRIVAAPTAGSCGIIPGVLLSLEAEKGFMEEQLIDGLFTAAAVGMVAAKQASLSGAALGCQAECGVAAAMAAAAAVEMAGGSPEQAAGAAGVALQGLMGLVCDPVGGLVELPCVLRNATGAAHALAAADIILAGVPYYLPFDEVIAAMVEVGSSLPASLRETGTGGIAACPTARRLVAHLFSGEKDRQRIKD</sequence>
<evidence type="ECO:0000313" key="14">
    <source>
        <dbReference type="Proteomes" id="UP000238415"/>
    </source>
</evidence>
<keyword evidence="5 11" id="KW-0004">4Fe-4S</keyword>
<dbReference type="EMBL" id="PVXM01000020">
    <property type="protein sequence ID" value="PRR73295.1"/>
    <property type="molecule type" value="Genomic_DNA"/>
</dbReference>
<name>A0A2T0ASY3_9FIRM</name>
<evidence type="ECO:0000256" key="7">
    <source>
        <dbReference type="ARBA" id="ARBA00023004"/>
    </source>
</evidence>
<reference evidence="13 14" key="1">
    <citation type="submission" date="2018-03" db="EMBL/GenBank/DDBJ databases">
        <title>Genome sequence of Moorella humiferrea DSM 23265.</title>
        <authorList>
            <person name="Poehlein A."/>
            <person name="Daniel R."/>
        </authorList>
    </citation>
    <scope>NUCLEOTIDE SEQUENCE [LARGE SCALE GENOMIC DNA]</scope>
    <source>
        <strain evidence="13 14">DSM 23265</strain>
    </source>
</reference>
<feature type="domain" description="Serine dehydratase-like alpha subunit" evidence="12">
    <location>
        <begin position="19"/>
        <end position="279"/>
    </location>
</feature>
<keyword evidence="14" id="KW-1185">Reference proteome</keyword>
<evidence type="ECO:0000256" key="2">
    <source>
        <dbReference type="ARBA" id="ARBA00004742"/>
    </source>
</evidence>
<protein>
    <recommendedName>
        <fullName evidence="11">L-serine dehydratase</fullName>
        <ecNumber evidence="11">4.3.1.17</ecNumber>
    </recommendedName>
</protein>
<keyword evidence="4 11" id="KW-0312">Gluconeogenesis</keyword>
<proteinExistence type="inferred from homology"/>
<dbReference type="OrthoDB" id="9805537at2"/>
<dbReference type="InterPro" id="IPR051318">
    <property type="entry name" value="Fe-S_L-Ser"/>
</dbReference>
<dbReference type="GO" id="GO:0003941">
    <property type="term" value="F:L-serine ammonia-lyase activity"/>
    <property type="evidence" value="ECO:0007669"/>
    <property type="project" value="UniProtKB-UniRule"/>
</dbReference>
<comment type="cofactor">
    <cofactor evidence="1 11">
        <name>[4Fe-4S] cluster</name>
        <dbReference type="ChEBI" id="CHEBI:49883"/>
    </cofactor>
</comment>
<evidence type="ECO:0000256" key="11">
    <source>
        <dbReference type="RuleBase" id="RU366059"/>
    </source>
</evidence>
<organism evidence="13 14">
    <name type="scientific">Neomoorella humiferrea</name>
    <dbReference type="NCBI Taxonomy" id="676965"/>
    <lineage>
        <taxon>Bacteria</taxon>
        <taxon>Bacillati</taxon>
        <taxon>Bacillota</taxon>
        <taxon>Clostridia</taxon>
        <taxon>Neomoorellales</taxon>
        <taxon>Neomoorellaceae</taxon>
        <taxon>Neomoorella</taxon>
    </lineage>
</organism>
<dbReference type="AlphaFoldDB" id="A0A2T0ASY3"/>
<evidence type="ECO:0000256" key="9">
    <source>
        <dbReference type="ARBA" id="ARBA00023239"/>
    </source>
</evidence>
<gene>
    <name evidence="13" type="primary">sdhA</name>
    <name evidence="13" type="ORF">MOHU_11950</name>
</gene>
<dbReference type="InterPro" id="IPR005130">
    <property type="entry name" value="Ser_deHydtase-like_asu"/>
</dbReference>